<evidence type="ECO:0000313" key="3">
    <source>
        <dbReference type="EMBL" id="GHB84010.1"/>
    </source>
</evidence>
<evidence type="ECO:0000313" key="4">
    <source>
        <dbReference type="Proteomes" id="UP000642673"/>
    </source>
</evidence>
<dbReference type="Proteomes" id="UP000642673">
    <property type="component" value="Unassembled WGS sequence"/>
</dbReference>
<name>A0ABQ3F4N9_9ACTN</name>
<keyword evidence="2" id="KW-0812">Transmembrane</keyword>
<protein>
    <recommendedName>
        <fullName evidence="5">Secreted protein</fullName>
    </recommendedName>
</protein>
<sequence length="176" mass="19123">MAVPWELLISTAGAVTATIVGVVAGGVVGRHSENRKWLQETQTSAYERFLQAFGAVEMELREAFLERRRPAVAWGPFNAAIQSLSLVANPEAAAAALQLCDVIEDFSILFHDRQPADLEELRPIHAALDQGHLKFVNAARRSLHPSQERLDQTLGGPSPWRGVAFVDQGDGAGEAE</sequence>
<evidence type="ECO:0008006" key="5">
    <source>
        <dbReference type="Google" id="ProtNLM"/>
    </source>
</evidence>
<comment type="caution">
    <text evidence="3">The sequence shown here is derived from an EMBL/GenBank/DDBJ whole genome shotgun (WGS) entry which is preliminary data.</text>
</comment>
<evidence type="ECO:0000256" key="1">
    <source>
        <dbReference type="SAM" id="MobiDB-lite"/>
    </source>
</evidence>
<accession>A0ABQ3F4N9</accession>
<reference evidence="4" key="1">
    <citation type="journal article" date="2019" name="Int. J. Syst. Evol. Microbiol.">
        <title>The Global Catalogue of Microorganisms (GCM) 10K type strain sequencing project: providing services to taxonomists for standard genome sequencing and annotation.</title>
        <authorList>
            <consortium name="The Broad Institute Genomics Platform"/>
            <consortium name="The Broad Institute Genome Sequencing Center for Infectious Disease"/>
            <person name="Wu L."/>
            <person name="Ma J."/>
        </authorList>
    </citation>
    <scope>NUCLEOTIDE SEQUENCE [LARGE SCALE GENOMIC DNA]</scope>
    <source>
        <strain evidence="4">JCM 4738</strain>
    </source>
</reference>
<keyword evidence="2" id="KW-1133">Transmembrane helix</keyword>
<organism evidence="3 4">
    <name type="scientific">Streptomyces cirratus</name>
    <dbReference type="NCBI Taxonomy" id="68187"/>
    <lineage>
        <taxon>Bacteria</taxon>
        <taxon>Bacillati</taxon>
        <taxon>Actinomycetota</taxon>
        <taxon>Actinomycetes</taxon>
        <taxon>Kitasatosporales</taxon>
        <taxon>Streptomycetaceae</taxon>
        <taxon>Streptomyces</taxon>
    </lineage>
</organism>
<dbReference type="EMBL" id="BMVP01000024">
    <property type="protein sequence ID" value="GHB84010.1"/>
    <property type="molecule type" value="Genomic_DNA"/>
</dbReference>
<evidence type="ECO:0000256" key="2">
    <source>
        <dbReference type="SAM" id="Phobius"/>
    </source>
</evidence>
<keyword evidence="2" id="KW-0472">Membrane</keyword>
<proteinExistence type="predicted"/>
<feature type="transmembrane region" description="Helical" evidence="2">
    <location>
        <begin position="6"/>
        <end position="28"/>
    </location>
</feature>
<gene>
    <name evidence="3" type="ORF">GCM10010347_63670</name>
</gene>
<dbReference type="RefSeq" id="WP_190187709.1">
    <property type="nucleotide sequence ID" value="NZ_BMVP01000024.1"/>
</dbReference>
<keyword evidence="4" id="KW-1185">Reference proteome</keyword>
<feature type="region of interest" description="Disordered" evidence="1">
    <location>
        <begin position="146"/>
        <end position="176"/>
    </location>
</feature>